<dbReference type="CDD" id="cd16444">
    <property type="entry name" value="LipB"/>
    <property type="match status" value="1"/>
</dbReference>
<feature type="domain" description="BPL/LPL catalytic" evidence="10">
    <location>
        <begin position="49"/>
        <end position="232"/>
    </location>
</feature>
<dbReference type="EMBL" id="JAGDYL010000001">
    <property type="protein sequence ID" value="MBO1803844.1"/>
    <property type="molecule type" value="Genomic_DNA"/>
</dbReference>
<evidence type="ECO:0000256" key="8">
    <source>
        <dbReference type="PIRSR" id="PIRSR016262-3"/>
    </source>
</evidence>
<dbReference type="PROSITE" id="PS01313">
    <property type="entry name" value="LIPB"/>
    <property type="match status" value="1"/>
</dbReference>
<dbReference type="AlphaFoldDB" id="A0A939RXW2"/>
<dbReference type="InterPro" id="IPR045864">
    <property type="entry name" value="aa-tRNA-synth_II/BPL/LPL"/>
</dbReference>
<evidence type="ECO:0000256" key="3">
    <source>
        <dbReference type="ARBA" id="ARBA00023315"/>
    </source>
</evidence>
<evidence type="ECO:0000256" key="9">
    <source>
        <dbReference type="SAM" id="MobiDB-lite"/>
    </source>
</evidence>
<comment type="subcellular location">
    <subcellularLocation>
        <location evidence="5">Cytoplasm</location>
    </subcellularLocation>
</comment>
<name>A0A939RXW2_9MICO</name>
<evidence type="ECO:0000313" key="12">
    <source>
        <dbReference type="Proteomes" id="UP000664398"/>
    </source>
</evidence>
<reference evidence="11" key="1">
    <citation type="submission" date="2021-03" db="EMBL/GenBank/DDBJ databases">
        <title>Leucobacter chromiisoli sp. nov., isolated from chromium-containing soil of chemical plant.</title>
        <authorList>
            <person name="Xu Z."/>
        </authorList>
    </citation>
    <scope>NUCLEOTIDE SEQUENCE</scope>
    <source>
        <strain evidence="11">A2</strain>
    </source>
</reference>
<feature type="active site" description="Acyl-thioester intermediate" evidence="5 7">
    <location>
        <position position="193"/>
    </location>
</feature>
<evidence type="ECO:0000256" key="2">
    <source>
        <dbReference type="ARBA" id="ARBA00022679"/>
    </source>
</evidence>
<comment type="catalytic activity">
    <reaction evidence="5 6">
        <text>octanoyl-[ACP] + L-lysyl-[protein] = N(6)-octanoyl-L-lysyl-[protein] + holo-[ACP] + H(+)</text>
        <dbReference type="Rhea" id="RHEA:17665"/>
        <dbReference type="Rhea" id="RHEA-COMP:9636"/>
        <dbReference type="Rhea" id="RHEA-COMP:9685"/>
        <dbReference type="Rhea" id="RHEA-COMP:9752"/>
        <dbReference type="Rhea" id="RHEA-COMP:9928"/>
        <dbReference type="ChEBI" id="CHEBI:15378"/>
        <dbReference type="ChEBI" id="CHEBI:29969"/>
        <dbReference type="ChEBI" id="CHEBI:64479"/>
        <dbReference type="ChEBI" id="CHEBI:78463"/>
        <dbReference type="ChEBI" id="CHEBI:78809"/>
        <dbReference type="EC" id="2.3.1.181"/>
    </reaction>
</comment>
<dbReference type="GO" id="GO:0033819">
    <property type="term" value="F:lipoyl(octanoyl) transferase activity"/>
    <property type="evidence" value="ECO:0007669"/>
    <property type="project" value="UniProtKB-EC"/>
</dbReference>
<evidence type="ECO:0000259" key="10">
    <source>
        <dbReference type="PROSITE" id="PS51733"/>
    </source>
</evidence>
<dbReference type="EC" id="2.3.1.181" evidence="5 6"/>
<keyword evidence="3 5" id="KW-0012">Acyltransferase</keyword>
<dbReference type="NCBIfam" id="NF010925">
    <property type="entry name" value="PRK14345.1"/>
    <property type="match status" value="1"/>
</dbReference>
<feature type="compositionally biased region" description="Polar residues" evidence="9">
    <location>
        <begin position="1"/>
        <end position="10"/>
    </location>
</feature>
<evidence type="ECO:0000256" key="5">
    <source>
        <dbReference type="HAMAP-Rule" id="MF_00013"/>
    </source>
</evidence>
<feature type="site" description="Lowers pKa of active site Cys" evidence="5 8">
    <location>
        <position position="159"/>
    </location>
</feature>
<accession>A0A939RXW2</accession>
<feature type="binding site" evidence="5">
    <location>
        <begin position="175"/>
        <end position="177"/>
    </location>
    <ligand>
        <name>substrate</name>
    </ligand>
</feature>
<comment type="miscellaneous">
    <text evidence="5">In the reaction, the free carboxyl group of octanoic acid is attached via an amide linkage to the epsilon-amino group of a specific lysine residue of lipoyl domains of lipoate-dependent enzymes.</text>
</comment>
<dbReference type="SUPFAM" id="SSF55681">
    <property type="entry name" value="Class II aaRS and biotin synthetases"/>
    <property type="match status" value="1"/>
</dbReference>
<comment type="pathway">
    <text evidence="1 5 6">Protein modification; protein lipoylation via endogenous pathway; protein N(6)-(lipoyl)lysine from octanoyl-[acyl-carrier-protein]: step 1/2.</text>
</comment>
<dbReference type="PIRSF" id="PIRSF016262">
    <property type="entry name" value="LPLase"/>
    <property type="match status" value="1"/>
</dbReference>
<dbReference type="Pfam" id="PF21948">
    <property type="entry name" value="LplA-B_cat"/>
    <property type="match status" value="1"/>
</dbReference>
<evidence type="ECO:0000256" key="6">
    <source>
        <dbReference type="PIRNR" id="PIRNR016262"/>
    </source>
</evidence>
<protein>
    <recommendedName>
        <fullName evidence="5 6">Octanoyltransferase</fullName>
        <ecNumber evidence="5 6">2.3.1.181</ecNumber>
    </recommendedName>
    <alternativeName>
        <fullName evidence="5">Lipoate-protein ligase B</fullName>
    </alternativeName>
    <alternativeName>
        <fullName evidence="5">Lipoyl/octanoyl transferase</fullName>
    </alternativeName>
    <alternativeName>
        <fullName evidence="5">Octanoyl-[acyl-carrier-protein]-protein N-octanoyltransferase</fullName>
    </alternativeName>
</protein>
<dbReference type="GO" id="GO:0005737">
    <property type="term" value="C:cytoplasm"/>
    <property type="evidence" value="ECO:0007669"/>
    <property type="project" value="UniProtKB-SubCell"/>
</dbReference>
<dbReference type="HAMAP" id="MF_00013">
    <property type="entry name" value="LipB"/>
    <property type="match status" value="1"/>
</dbReference>
<gene>
    <name evidence="5 11" type="primary">lipB</name>
    <name evidence="11" type="ORF">J4H91_00720</name>
</gene>
<evidence type="ECO:0000256" key="4">
    <source>
        <dbReference type="ARBA" id="ARBA00024732"/>
    </source>
</evidence>
<feature type="region of interest" description="Disordered" evidence="9">
    <location>
        <begin position="1"/>
        <end position="26"/>
    </location>
</feature>
<evidence type="ECO:0000256" key="1">
    <source>
        <dbReference type="ARBA" id="ARBA00004821"/>
    </source>
</evidence>
<evidence type="ECO:0000313" key="11">
    <source>
        <dbReference type="EMBL" id="MBO1803844.1"/>
    </source>
</evidence>
<dbReference type="PANTHER" id="PTHR10993">
    <property type="entry name" value="OCTANOYLTRANSFERASE"/>
    <property type="match status" value="1"/>
</dbReference>
<evidence type="ECO:0000256" key="7">
    <source>
        <dbReference type="PIRSR" id="PIRSR016262-1"/>
    </source>
</evidence>
<comment type="function">
    <text evidence="4 5 6">Catalyzes the transfer of endogenously produced octanoic acid from octanoyl-acyl-carrier-protein onto the lipoyl domains of lipoate-dependent enzymes. Lipoyl-ACP can also act as a substrate although octanoyl-ACP is likely to be the physiological substrate.</text>
</comment>
<keyword evidence="2 5" id="KW-0808">Transferase</keyword>
<dbReference type="PROSITE" id="PS51733">
    <property type="entry name" value="BPL_LPL_CATALYTIC"/>
    <property type="match status" value="1"/>
</dbReference>
<comment type="caution">
    <text evidence="11">The sequence shown here is derived from an EMBL/GenBank/DDBJ whole genome shotgun (WGS) entry which is preliminary data.</text>
</comment>
<dbReference type="NCBIfam" id="TIGR00214">
    <property type="entry name" value="lipB"/>
    <property type="match status" value="1"/>
</dbReference>
<dbReference type="RefSeq" id="WP_208044329.1">
    <property type="nucleotide sequence ID" value="NZ_JAGDYL010000001.1"/>
</dbReference>
<comment type="similarity">
    <text evidence="5 6">Belongs to the LipB family.</text>
</comment>
<dbReference type="Gene3D" id="3.30.930.10">
    <property type="entry name" value="Bira Bifunctional Protein, Domain 2"/>
    <property type="match status" value="1"/>
</dbReference>
<dbReference type="InterPro" id="IPR020605">
    <property type="entry name" value="Octanoyltransferase_CS"/>
</dbReference>
<comment type="caution">
    <text evidence="5">Lacks conserved residue(s) required for the propagation of feature annotation.</text>
</comment>
<keyword evidence="5" id="KW-0963">Cytoplasm</keyword>
<feature type="binding site" evidence="5">
    <location>
        <begin position="87"/>
        <end position="94"/>
    </location>
    <ligand>
        <name>substrate</name>
    </ligand>
</feature>
<dbReference type="Proteomes" id="UP000664398">
    <property type="component" value="Unassembled WGS sequence"/>
</dbReference>
<dbReference type="InterPro" id="IPR000544">
    <property type="entry name" value="Octanoyltransferase"/>
</dbReference>
<dbReference type="InterPro" id="IPR004143">
    <property type="entry name" value="BPL_LPL_catalytic"/>
</dbReference>
<organism evidence="11 12">
    <name type="scientific">Leucobacter ruminantium</name>
    <dbReference type="NCBI Taxonomy" id="1289170"/>
    <lineage>
        <taxon>Bacteria</taxon>
        <taxon>Bacillati</taxon>
        <taxon>Actinomycetota</taxon>
        <taxon>Actinomycetes</taxon>
        <taxon>Micrococcales</taxon>
        <taxon>Microbacteriaceae</taxon>
        <taxon>Leucobacter</taxon>
    </lineage>
</organism>
<sequence length="233" mass="25099">MLATTAQPARTSPPVTPIPTRSAGLSGSPVPYELGMELQTAAAERVRNGEDRGTLLLLEHEPVYTAGRRSLPEEYPRDGTRVIPVDRGGKVTWHGPGQLVAYPVIRLRERYRVVELVRVLEGALIEVAREFGVEGFRVEGRSGVWVDEAERGADPSPAKIAQIGLHTSDGIVTHGIALNCSNSLEPFGRFIPCGISDAGVTTLSRVRGAEVTPREVAPVLEAAFVSVFEEVAE</sequence>
<dbReference type="GO" id="GO:0009249">
    <property type="term" value="P:protein lipoylation"/>
    <property type="evidence" value="ECO:0007669"/>
    <property type="project" value="InterPro"/>
</dbReference>
<keyword evidence="12" id="KW-1185">Reference proteome</keyword>
<dbReference type="PANTHER" id="PTHR10993:SF7">
    <property type="entry name" value="LIPOYLTRANSFERASE 2, MITOCHONDRIAL-RELATED"/>
    <property type="match status" value="1"/>
</dbReference>
<proteinExistence type="inferred from homology"/>